<dbReference type="SMART" id="SM00387">
    <property type="entry name" value="HATPase_c"/>
    <property type="match status" value="1"/>
</dbReference>
<sequence>MKGVCQKNYIARWYTADNNELPQSSIKAIVQDKYNFIWMTTENGLVRYDGQSFLVYNSATTNIQQGRFTEILGNIQKDSLYCYNDKKTELVLISGRKIKLVKKEAYPFYKIIRNEKRYYSHDGIPSNNTINPHDPYYIKLSNGNLFFIDSKQVELCDSKMKTIYKIAYKSENVFNFFTINNVLFYLNSDGTYDCFTNDGKSVNKLNSALFKTKYKLYWNITSKQVFLYSQNKIYLLTADKNQLAIQPIVEFKNFEKSNIISLFYDLKNQKLYLGSYTNGLCVISFPDFKTVKKDPLKAAEVYYAGLPLSDSTIVTAEGYIVNNKRVIDSLPFVKTVYLNDHLSIEKDDYKNLWIISLLSVQCYLKESGYKKYINYNFEQAPKTLFKDKSNTIWVSMESNEFHKAKLYYIKNGVVTLVSILKENINYISQFDYNTLLLGTDKGLFTYKIDSKKFFFIKNSEKLNIRSIFIDSERKVWLTTYEKGFFLFANNTLHAFPKDEENYLNSSHCIVEDKKGFFWIPTNKGLFQVSRKALLKYNKNKTGAIYYHQYNKKDGFLTNEFNGGCQPNSNYLKNNEVVFPSMNGFVFFNPDKITPLLPGKDFFIDKVIVDQTVISPKDTIVLKNNFQRVKFLIDYPYYGTAENINIEAKLDIASDTRWEKIRGEKSISFTTLPPGKYVLILRSLSGFDGNYAYKKFTIIVPAQFHQTFWFTILCYLLAMLFLLFIWYLRLYYIKLKNVRLKEVIDKKTKKLAKTVNKLKTTEKNLKQEIKQQETLVKSISHDIKSPLKFLTASLSYLSDNANIQQDEKLKRQIETIQLSSDQLYEYVENLIKYSTIFLEGKKLEDKSYSLYDLIEEKILIFEKIAKSENTIIINKVPKDFLIKTNNKALSIIIHNLLDNAIKNTTNGQIELQCATKDNKLSLTVMDDGKGMSRELIDYYLDFYKNPIVKNYHLGLHMIIELLLIIKGKINISSSLNEGTIIEIIVDFA</sequence>
<dbReference type="SUPFAM" id="SSF63829">
    <property type="entry name" value="Calcium-dependent phosphotriesterase"/>
    <property type="match status" value="1"/>
</dbReference>
<dbReference type="Proteomes" id="UP000198382">
    <property type="component" value="Unassembled WGS sequence"/>
</dbReference>
<evidence type="ECO:0000256" key="1">
    <source>
        <dbReference type="ARBA" id="ARBA00000085"/>
    </source>
</evidence>
<dbReference type="SUPFAM" id="SSF47384">
    <property type="entry name" value="Homodimeric domain of signal transducing histidine kinase"/>
    <property type="match status" value="1"/>
</dbReference>
<dbReference type="InterPro" id="IPR005467">
    <property type="entry name" value="His_kinase_dom"/>
</dbReference>
<evidence type="ECO:0000256" key="3">
    <source>
        <dbReference type="ARBA" id="ARBA00022553"/>
    </source>
</evidence>
<evidence type="ECO:0000313" key="7">
    <source>
        <dbReference type="EMBL" id="OXA75746.1"/>
    </source>
</evidence>
<comment type="catalytic activity">
    <reaction evidence="1">
        <text>ATP + protein L-histidine = ADP + protein N-phospho-L-histidine.</text>
        <dbReference type="EC" id="2.7.13.3"/>
    </reaction>
</comment>
<name>A0ABX4BKR9_FLAFR</name>
<organism evidence="7 8">
    <name type="scientific">Flavobacterium frigidimaris</name>
    <dbReference type="NCBI Taxonomy" id="262320"/>
    <lineage>
        <taxon>Bacteria</taxon>
        <taxon>Pseudomonadati</taxon>
        <taxon>Bacteroidota</taxon>
        <taxon>Flavobacteriia</taxon>
        <taxon>Flavobacteriales</taxon>
        <taxon>Flavobacteriaceae</taxon>
        <taxon>Flavobacterium</taxon>
    </lineage>
</organism>
<dbReference type="PANTHER" id="PTHR43547:SF2">
    <property type="entry name" value="HYBRID SIGNAL TRANSDUCTION HISTIDINE KINASE C"/>
    <property type="match status" value="1"/>
</dbReference>
<dbReference type="Gene3D" id="1.10.287.130">
    <property type="match status" value="1"/>
</dbReference>
<dbReference type="InterPro" id="IPR003661">
    <property type="entry name" value="HisK_dim/P_dom"/>
</dbReference>
<dbReference type="EC" id="2.7.13.3" evidence="2"/>
<reference evidence="7 8" key="1">
    <citation type="submission" date="2016-11" db="EMBL/GenBank/DDBJ databases">
        <title>Whole genomes of Flavobacteriaceae.</title>
        <authorList>
            <person name="Stine C."/>
            <person name="Li C."/>
            <person name="Tadesse D."/>
        </authorList>
    </citation>
    <scope>NUCLEOTIDE SEQUENCE [LARGE SCALE GENOMIC DNA]</scope>
    <source>
        <strain evidence="7 8">DSM 15937</strain>
    </source>
</reference>
<evidence type="ECO:0000259" key="6">
    <source>
        <dbReference type="PROSITE" id="PS50109"/>
    </source>
</evidence>
<dbReference type="InterPro" id="IPR036890">
    <property type="entry name" value="HATPase_C_sf"/>
</dbReference>
<dbReference type="CDD" id="cd00082">
    <property type="entry name" value="HisKA"/>
    <property type="match status" value="1"/>
</dbReference>
<dbReference type="Gene3D" id="2.60.40.10">
    <property type="entry name" value="Immunoglobulins"/>
    <property type="match status" value="1"/>
</dbReference>
<keyword evidence="3" id="KW-0597">Phosphoprotein</keyword>
<dbReference type="PROSITE" id="PS50109">
    <property type="entry name" value="HIS_KIN"/>
    <property type="match status" value="1"/>
</dbReference>
<comment type="caution">
    <text evidence="7">The sequence shown here is derived from an EMBL/GenBank/DDBJ whole genome shotgun (WGS) entry which is preliminary data.</text>
</comment>
<dbReference type="SUPFAM" id="SSF55874">
    <property type="entry name" value="ATPase domain of HSP90 chaperone/DNA topoisomerase II/histidine kinase"/>
    <property type="match status" value="1"/>
</dbReference>
<proteinExistence type="predicted"/>
<feature type="coiled-coil region" evidence="4">
    <location>
        <begin position="743"/>
        <end position="781"/>
    </location>
</feature>
<keyword evidence="5" id="KW-0812">Transmembrane</keyword>
<dbReference type="InterPro" id="IPR013783">
    <property type="entry name" value="Ig-like_fold"/>
</dbReference>
<dbReference type="Gene3D" id="2.130.10.10">
    <property type="entry name" value="YVTN repeat-like/Quinoprotein amine dehydrogenase"/>
    <property type="match status" value="2"/>
</dbReference>
<keyword evidence="5" id="KW-1133">Transmembrane helix</keyword>
<dbReference type="Pfam" id="PF02518">
    <property type="entry name" value="HATPase_c"/>
    <property type="match status" value="1"/>
</dbReference>
<dbReference type="SMART" id="SM00388">
    <property type="entry name" value="HisKA"/>
    <property type="match status" value="1"/>
</dbReference>
<evidence type="ECO:0000256" key="4">
    <source>
        <dbReference type="SAM" id="Coils"/>
    </source>
</evidence>
<dbReference type="PANTHER" id="PTHR43547">
    <property type="entry name" value="TWO-COMPONENT HISTIDINE KINASE"/>
    <property type="match status" value="1"/>
</dbReference>
<evidence type="ECO:0000313" key="8">
    <source>
        <dbReference type="Proteomes" id="UP000198382"/>
    </source>
</evidence>
<dbReference type="Gene3D" id="3.30.565.10">
    <property type="entry name" value="Histidine kinase-like ATPase, C-terminal domain"/>
    <property type="match status" value="1"/>
</dbReference>
<dbReference type="Pfam" id="PF00512">
    <property type="entry name" value="HisKA"/>
    <property type="match status" value="1"/>
</dbReference>
<feature type="transmembrane region" description="Helical" evidence="5">
    <location>
        <begin position="707"/>
        <end position="731"/>
    </location>
</feature>
<dbReference type="InterPro" id="IPR036097">
    <property type="entry name" value="HisK_dim/P_sf"/>
</dbReference>
<feature type="domain" description="Histidine kinase" evidence="6">
    <location>
        <begin position="777"/>
        <end position="987"/>
    </location>
</feature>
<accession>A0ABX4BKR9</accession>
<dbReference type="InterPro" id="IPR015943">
    <property type="entry name" value="WD40/YVTN_repeat-like_dom_sf"/>
</dbReference>
<keyword evidence="8" id="KW-1185">Reference proteome</keyword>
<evidence type="ECO:0000256" key="5">
    <source>
        <dbReference type="SAM" id="Phobius"/>
    </source>
</evidence>
<protein>
    <recommendedName>
        <fullName evidence="2">histidine kinase</fullName>
        <ecNumber evidence="2">2.7.13.3</ecNumber>
    </recommendedName>
</protein>
<keyword evidence="5" id="KW-0472">Membrane</keyword>
<gene>
    <name evidence="7" type="ORF">B0A65_21270</name>
</gene>
<evidence type="ECO:0000256" key="2">
    <source>
        <dbReference type="ARBA" id="ARBA00012438"/>
    </source>
</evidence>
<keyword evidence="4" id="KW-0175">Coiled coil</keyword>
<dbReference type="EMBL" id="MUGV01000043">
    <property type="protein sequence ID" value="OXA75746.1"/>
    <property type="molecule type" value="Genomic_DNA"/>
</dbReference>
<dbReference type="InterPro" id="IPR003594">
    <property type="entry name" value="HATPase_dom"/>
</dbReference>